<accession>A0AC35FF89</accession>
<dbReference type="Proteomes" id="UP000887580">
    <property type="component" value="Unplaced"/>
</dbReference>
<name>A0AC35FF89_9BILA</name>
<evidence type="ECO:0000313" key="2">
    <source>
        <dbReference type="WBParaSite" id="PS1159_v2.g16845.t2"/>
    </source>
</evidence>
<protein>
    <submittedName>
        <fullName evidence="2">Uncharacterized protein</fullName>
    </submittedName>
</protein>
<proteinExistence type="predicted"/>
<sequence>MFININSIYFRNNITPSSSRLTISKNNLNNSIAESVKNRKRPNKRKNYHKNFREIPIKDIIIGCNNRGAPDTLCLVPEENNPNFVKEYTKKAREYFYCNGCGTKQKVVAGKMIGNIFYAPENHLEICFPILRATAENRLRNNKDKAPKKHMRKKNAAASKTVQNDYSLIEMQQQESEEDFIEAQINQSPIEIITIDDERDEETLIDDKNFKEECIITKSEPGYSETITFDLFEIDTEIPELPDEEDETEDPLLKRLKLQNEYLAKLVQLNQSQNLSTVTSSNVTYFHEFNHPSTNWLKKACKKLKLIYHQNAYQFWANIDVIYITETTKPNQILEMDNGKFRIFWRNKFFKFNDQF</sequence>
<organism evidence="1 2">
    <name type="scientific">Panagrolaimus sp. PS1159</name>
    <dbReference type="NCBI Taxonomy" id="55785"/>
    <lineage>
        <taxon>Eukaryota</taxon>
        <taxon>Metazoa</taxon>
        <taxon>Ecdysozoa</taxon>
        <taxon>Nematoda</taxon>
        <taxon>Chromadorea</taxon>
        <taxon>Rhabditida</taxon>
        <taxon>Tylenchina</taxon>
        <taxon>Panagrolaimomorpha</taxon>
        <taxon>Panagrolaimoidea</taxon>
        <taxon>Panagrolaimidae</taxon>
        <taxon>Panagrolaimus</taxon>
    </lineage>
</organism>
<reference evidence="2" key="1">
    <citation type="submission" date="2022-11" db="UniProtKB">
        <authorList>
            <consortium name="WormBaseParasite"/>
        </authorList>
    </citation>
    <scope>IDENTIFICATION</scope>
</reference>
<dbReference type="WBParaSite" id="PS1159_v2.g16845.t2">
    <property type="protein sequence ID" value="PS1159_v2.g16845.t2"/>
    <property type="gene ID" value="PS1159_v2.g16845"/>
</dbReference>
<evidence type="ECO:0000313" key="1">
    <source>
        <dbReference type="Proteomes" id="UP000887580"/>
    </source>
</evidence>